<gene>
    <name evidence="2" type="ORF">HNR21_001163</name>
</gene>
<feature type="chain" id="PRO_5030676240" description="Carboxypeptidase regulatory-like domain-containing protein" evidence="1">
    <location>
        <begin position="40"/>
        <end position="562"/>
    </location>
</feature>
<keyword evidence="1" id="KW-0732">Signal</keyword>
<reference evidence="2 3" key="1">
    <citation type="submission" date="2020-08" db="EMBL/GenBank/DDBJ databases">
        <title>Sequencing the genomes of 1000 actinobacteria strains.</title>
        <authorList>
            <person name="Klenk H.-P."/>
        </authorList>
    </citation>
    <scope>NUCLEOTIDE SEQUENCE [LARGE SCALE GENOMIC DNA]</scope>
    <source>
        <strain evidence="2 3">DSM 45823</strain>
    </source>
</reference>
<name>A0A7W3R761_9ACTN</name>
<evidence type="ECO:0008006" key="4">
    <source>
        <dbReference type="Google" id="ProtNLM"/>
    </source>
</evidence>
<feature type="signal peptide" evidence="1">
    <location>
        <begin position="1"/>
        <end position="39"/>
    </location>
</feature>
<keyword evidence="3" id="KW-1185">Reference proteome</keyword>
<proteinExistence type="predicted"/>
<dbReference type="SUPFAM" id="SSF49464">
    <property type="entry name" value="Carboxypeptidase regulatory domain-like"/>
    <property type="match status" value="1"/>
</dbReference>
<accession>A0A7W3R761</accession>
<evidence type="ECO:0000256" key="1">
    <source>
        <dbReference type="SAM" id="SignalP"/>
    </source>
</evidence>
<comment type="caution">
    <text evidence="2">The sequence shown here is derived from an EMBL/GenBank/DDBJ whole genome shotgun (WGS) entry which is preliminary data.</text>
</comment>
<dbReference type="RefSeq" id="WP_182704361.1">
    <property type="nucleotide sequence ID" value="NZ_JACJII010000001.1"/>
</dbReference>
<dbReference type="Proteomes" id="UP000539313">
    <property type="component" value="Unassembled WGS sequence"/>
</dbReference>
<dbReference type="InterPro" id="IPR008969">
    <property type="entry name" value="CarboxyPept-like_regulatory"/>
</dbReference>
<evidence type="ECO:0000313" key="3">
    <source>
        <dbReference type="Proteomes" id="UP000539313"/>
    </source>
</evidence>
<sequence>MPLVLIPEVRVRRLATVLTALAIAPAPAFLALTPPPAIAATVFTITAGGQAVEGGYHIRVSASSDQAIERVQVVVRHPDGGATTVEDFQIEQRSTRVWEALSASPISLTAIGDHTIDVSVWDATGARTDKANAGVIARRLATRFEGVTVTPTQIDIIDDQVSVSGRLLRHTTEGTEEPYPGATVQVDGLPYTFVTDEQGAFSGTIRMGGVSTVRLIHTAGPVYGGSSSPGVALTYRRLQTRLSIGGVPEWPLVGDTVTVTGRLERQRSTGEWEPFGDRIVEIWFSGYRTDTHRKVTEVRTGADGRYSVPVTIPESGTYWAYFNHNVDSYYRHHTSSSAGTRIHYASYPTEIIGSNADPEPVGAGSKVTMRAQVVRRYAPADRAVVAGVPVQLWFSPDGREWRHVVDGRTDDQGRLTLAGVASRDGYWRAYYGGGPFGNASTYTQDAESIGWADYVDVRYRTRVSSFNASPEPVTKGRPITVQGRLDRLVGSSWKALTGASVTVYFKPNGSTTWTAKATVKTGSTGWFKKSFTASKDGTWMVKYNGSSANLGVQGPGDYVDVR</sequence>
<dbReference type="AlphaFoldDB" id="A0A7W3R761"/>
<organism evidence="2 3">
    <name type="scientific">Thermomonospora cellulosilytica</name>
    <dbReference type="NCBI Taxonomy" id="1411118"/>
    <lineage>
        <taxon>Bacteria</taxon>
        <taxon>Bacillati</taxon>
        <taxon>Actinomycetota</taxon>
        <taxon>Actinomycetes</taxon>
        <taxon>Streptosporangiales</taxon>
        <taxon>Thermomonosporaceae</taxon>
        <taxon>Thermomonospora</taxon>
    </lineage>
</organism>
<dbReference type="EMBL" id="JACJII010000001">
    <property type="protein sequence ID" value="MBA9002281.1"/>
    <property type="molecule type" value="Genomic_DNA"/>
</dbReference>
<evidence type="ECO:0000313" key="2">
    <source>
        <dbReference type="EMBL" id="MBA9002281.1"/>
    </source>
</evidence>
<protein>
    <recommendedName>
        <fullName evidence="4">Carboxypeptidase regulatory-like domain-containing protein</fullName>
    </recommendedName>
</protein>